<evidence type="ECO:0000313" key="2">
    <source>
        <dbReference type="EMBL" id="KAK1766590.1"/>
    </source>
</evidence>
<dbReference type="AlphaFoldDB" id="A0AAJ0FMX5"/>
<dbReference type="RefSeq" id="XP_060282803.1">
    <property type="nucleotide sequence ID" value="XM_060428170.1"/>
</dbReference>
<sequence length="254" mass="27388">MLDGTGSHHNSNIQPLDPRKDAGSAMAENVSYDDESLDDTFNKDLNKAIDGALDNAHEARQSPALENGGGAVRRRGMQSIDLDGLPDFDFDAFLRERCTPSPDRSVGHSAETRENGMGDNSLWHSSTQYGGNEPHVASQAARRAPPPPSPRSQVRGHGRPWEEPGPIAAASQRDEPTRTSHQSAPRMHESRLGVAEAASADVAQQRTNRMSLKLGGSVHPLMQPASEALNQLSAFQQDFPTAVGVAFAQQSRQP</sequence>
<organism evidence="2 3">
    <name type="scientific">Phialemonium atrogriseum</name>
    <dbReference type="NCBI Taxonomy" id="1093897"/>
    <lineage>
        <taxon>Eukaryota</taxon>
        <taxon>Fungi</taxon>
        <taxon>Dikarya</taxon>
        <taxon>Ascomycota</taxon>
        <taxon>Pezizomycotina</taxon>
        <taxon>Sordariomycetes</taxon>
        <taxon>Sordariomycetidae</taxon>
        <taxon>Cephalothecales</taxon>
        <taxon>Cephalothecaceae</taxon>
        <taxon>Phialemonium</taxon>
    </lineage>
</organism>
<accession>A0AAJ0FMX5</accession>
<name>A0AAJ0FMX5_9PEZI</name>
<dbReference type="Proteomes" id="UP001244011">
    <property type="component" value="Unassembled WGS sequence"/>
</dbReference>
<comment type="caution">
    <text evidence="2">The sequence shown here is derived from an EMBL/GenBank/DDBJ whole genome shotgun (WGS) entry which is preliminary data.</text>
</comment>
<feature type="region of interest" description="Disordered" evidence="1">
    <location>
        <begin position="1"/>
        <end position="73"/>
    </location>
</feature>
<proteinExistence type="predicted"/>
<evidence type="ECO:0000256" key="1">
    <source>
        <dbReference type="SAM" id="MobiDB-lite"/>
    </source>
</evidence>
<gene>
    <name evidence="2" type="ORF">QBC33DRAFT_541523</name>
</gene>
<protein>
    <submittedName>
        <fullName evidence="2">Uncharacterized protein</fullName>
    </submittedName>
</protein>
<feature type="region of interest" description="Disordered" evidence="1">
    <location>
        <begin position="96"/>
        <end position="208"/>
    </location>
</feature>
<keyword evidence="3" id="KW-1185">Reference proteome</keyword>
<dbReference type="GeneID" id="85311357"/>
<evidence type="ECO:0000313" key="3">
    <source>
        <dbReference type="Proteomes" id="UP001244011"/>
    </source>
</evidence>
<dbReference type="EMBL" id="MU839011">
    <property type="protein sequence ID" value="KAK1766590.1"/>
    <property type="molecule type" value="Genomic_DNA"/>
</dbReference>
<reference evidence="2" key="1">
    <citation type="submission" date="2023-06" db="EMBL/GenBank/DDBJ databases">
        <title>Genome-scale phylogeny and comparative genomics of the fungal order Sordariales.</title>
        <authorList>
            <consortium name="Lawrence Berkeley National Laboratory"/>
            <person name="Hensen N."/>
            <person name="Bonometti L."/>
            <person name="Westerberg I."/>
            <person name="Brannstrom I.O."/>
            <person name="Guillou S."/>
            <person name="Cros-Aarteil S."/>
            <person name="Calhoun S."/>
            <person name="Haridas S."/>
            <person name="Kuo A."/>
            <person name="Mondo S."/>
            <person name="Pangilinan J."/>
            <person name="Riley R."/>
            <person name="Labutti K."/>
            <person name="Andreopoulos B."/>
            <person name="Lipzen A."/>
            <person name="Chen C."/>
            <person name="Yanf M."/>
            <person name="Daum C."/>
            <person name="Ng V."/>
            <person name="Clum A."/>
            <person name="Steindorff A."/>
            <person name="Ohm R."/>
            <person name="Martin F."/>
            <person name="Silar P."/>
            <person name="Natvig D."/>
            <person name="Lalanne C."/>
            <person name="Gautier V."/>
            <person name="Ament-Velasquez S.L."/>
            <person name="Kruys A."/>
            <person name="Hutchinson M.I."/>
            <person name="Powell A.J."/>
            <person name="Barry K."/>
            <person name="Miller A.N."/>
            <person name="Grigoriev I.V."/>
            <person name="Debuchy R."/>
            <person name="Gladieux P."/>
            <person name="Thoren M.H."/>
            <person name="Johannesson H."/>
        </authorList>
    </citation>
    <scope>NUCLEOTIDE SEQUENCE</scope>
    <source>
        <strain evidence="2">8032-3</strain>
    </source>
</reference>